<evidence type="ECO:0000256" key="1">
    <source>
        <dbReference type="SAM" id="Phobius"/>
    </source>
</evidence>
<dbReference type="OrthoDB" id="9806532at2"/>
<dbReference type="InterPro" id="IPR001036">
    <property type="entry name" value="Acrflvin-R"/>
</dbReference>
<feature type="transmembrane region" description="Helical" evidence="1">
    <location>
        <begin position="985"/>
        <end position="1006"/>
    </location>
</feature>
<dbReference type="Gene3D" id="3.30.70.1440">
    <property type="entry name" value="Multidrug efflux transporter AcrB pore domain"/>
    <property type="match status" value="1"/>
</dbReference>
<dbReference type="SUPFAM" id="SSF82693">
    <property type="entry name" value="Multidrug efflux transporter AcrB pore domain, PN1, PN2, PC1 and PC2 subdomains"/>
    <property type="match status" value="2"/>
</dbReference>
<dbReference type="Gene3D" id="3.30.70.1320">
    <property type="entry name" value="Multidrug efflux transporter AcrB pore domain like"/>
    <property type="match status" value="1"/>
</dbReference>
<feature type="transmembrane region" description="Helical" evidence="1">
    <location>
        <begin position="538"/>
        <end position="558"/>
    </location>
</feature>
<comment type="caution">
    <text evidence="2">The sequence shown here is derived from an EMBL/GenBank/DDBJ whole genome shotgun (WGS) entry which is preliminary data.</text>
</comment>
<dbReference type="Gene3D" id="3.30.70.1430">
    <property type="entry name" value="Multidrug efflux transporter AcrB pore domain"/>
    <property type="match status" value="2"/>
</dbReference>
<dbReference type="InterPro" id="IPR027463">
    <property type="entry name" value="AcrB_DN_DC_subdom"/>
</dbReference>
<feature type="transmembrane region" description="Helical" evidence="1">
    <location>
        <begin position="395"/>
        <end position="420"/>
    </location>
</feature>
<evidence type="ECO:0000313" key="3">
    <source>
        <dbReference type="Proteomes" id="UP000295304"/>
    </source>
</evidence>
<evidence type="ECO:0000313" key="2">
    <source>
        <dbReference type="EMBL" id="TCS60354.1"/>
    </source>
</evidence>
<proteinExistence type="predicted"/>
<feature type="transmembrane region" description="Helical" evidence="1">
    <location>
        <begin position="440"/>
        <end position="460"/>
    </location>
</feature>
<feature type="transmembrane region" description="Helical" evidence="1">
    <location>
        <begin position="346"/>
        <end position="362"/>
    </location>
</feature>
<dbReference type="Pfam" id="PF00873">
    <property type="entry name" value="ACR_tran"/>
    <property type="match status" value="1"/>
</dbReference>
<accession>A0A4R3J542</accession>
<dbReference type="RefSeq" id="WP_132940052.1">
    <property type="nucleotide sequence ID" value="NZ_CP119676.1"/>
</dbReference>
<feature type="transmembrane region" description="Helical" evidence="1">
    <location>
        <begin position="879"/>
        <end position="898"/>
    </location>
</feature>
<dbReference type="AlphaFoldDB" id="A0A4R3J542"/>
<gene>
    <name evidence="2" type="ORF">EDD55_11155</name>
</gene>
<dbReference type="SUPFAM" id="SSF82714">
    <property type="entry name" value="Multidrug efflux transporter AcrB TolC docking domain, DN and DC subdomains"/>
    <property type="match status" value="2"/>
</dbReference>
<dbReference type="Proteomes" id="UP000295304">
    <property type="component" value="Unassembled WGS sequence"/>
</dbReference>
<dbReference type="GO" id="GO:0005886">
    <property type="term" value="C:plasma membrane"/>
    <property type="evidence" value="ECO:0007669"/>
    <property type="project" value="TreeGrafter"/>
</dbReference>
<feature type="transmembrane region" description="Helical" evidence="1">
    <location>
        <begin position="472"/>
        <end position="495"/>
    </location>
</feature>
<dbReference type="GO" id="GO:0042910">
    <property type="term" value="F:xenobiotic transmembrane transporter activity"/>
    <property type="evidence" value="ECO:0007669"/>
    <property type="project" value="TreeGrafter"/>
</dbReference>
<keyword evidence="1" id="KW-0472">Membrane</keyword>
<feature type="transmembrane region" description="Helical" evidence="1">
    <location>
        <begin position="905"/>
        <end position="929"/>
    </location>
</feature>
<reference evidence="2 3" key="1">
    <citation type="submission" date="2019-03" db="EMBL/GenBank/DDBJ databases">
        <title>Genomic Encyclopedia of Type Strains, Phase IV (KMG-IV): sequencing the most valuable type-strain genomes for metagenomic binning, comparative biology and taxonomic classification.</title>
        <authorList>
            <person name="Goeker M."/>
        </authorList>
    </citation>
    <scope>NUCLEOTIDE SEQUENCE [LARGE SCALE GENOMIC DNA]</scope>
    <source>
        <strain evidence="2 3">DSM 101688</strain>
    </source>
</reference>
<feature type="transmembrane region" description="Helical" evidence="1">
    <location>
        <begin position="12"/>
        <end position="29"/>
    </location>
</feature>
<keyword evidence="1" id="KW-0812">Transmembrane</keyword>
<dbReference type="PANTHER" id="PTHR32063:SF0">
    <property type="entry name" value="SWARMING MOTILITY PROTEIN SWRC"/>
    <property type="match status" value="1"/>
</dbReference>
<dbReference type="PRINTS" id="PR00702">
    <property type="entry name" value="ACRIFLAVINRP"/>
</dbReference>
<keyword evidence="3" id="KW-1185">Reference proteome</keyword>
<feature type="transmembrane region" description="Helical" evidence="1">
    <location>
        <begin position="1012"/>
        <end position="1032"/>
    </location>
</feature>
<keyword evidence="1" id="KW-1133">Transmembrane helix</keyword>
<organism evidence="2 3">
    <name type="scientific">Varunaivibrio sulfuroxidans</name>
    <dbReference type="NCBI Taxonomy" id="1773489"/>
    <lineage>
        <taxon>Bacteria</taxon>
        <taxon>Pseudomonadati</taxon>
        <taxon>Pseudomonadota</taxon>
        <taxon>Alphaproteobacteria</taxon>
        <taxon>Rhodospirillales</taxon>
        <taxon>Magnetovibrionaceae</taxon>
        <taxon>Varunaivibrio</taxon>
    </lineage>
</organism>
<protein>
    <submittedName>
        <fullName evidence="2">HAE1 family hydrophobic/amphiphilic exporter-1</fullName>
    </submittedName>
</protein>
<dbReference type="Gene3D" id="3.30.2090.10">
    <property type="entry name" value="Multidrug efflux transporter AcrB TolC docking domain, DN and DC subdomains"/>
    <property type="match status" value="2"/>
</dbReference>
<feature type="transmembrane region" description="Helical" evidence="1">
    <location>
        <begin position="369"/>
        <end position="389"/>
    </location>
</feature>
<name>A0A4R3J542_9PROT</name>
<sequence>MNLIKVAIERPIAVIAAVLMVVMFGLLALKTIPIQLIPDIRKPVLNVRTEWPGAAPAEVEREIVNRQEEALRGLQGLDEMTSRSDRGRATISLEFAVGQDMDKALLLVANRLDRVTDYPAEVKRPTLNTSDSEDQPIARFSLVRTPGNTRPLSSYGSFVETVIQDRLERVPGVAGAYLFGDVPRRLEVIVEPARLAQYGLGVGRILDALRAANASVSAGTVDEGKRRYVVRAEGELTTPEAVRNVVVRTIADTATGNVSRVRIGDIAHVAFGYPEPDAVIRRKGQPAIAISVVRDTGANVIDVMKGLKRAVAELNRSVLPAQKLRLEQIYDETVYITSAIDLVKQNIWVGGLLAALILYIFLRSWAATLIISVAIPVSVIGSFVAMAAMGRSLNVISLAGIAFAVGMVVDAAIVVLENIFRLRQEGLPPAEAAYKGAAQVWGAVLVSVLTTVLVFAPILVMKLEIGQLFRDIAVAISVSVVLSLIVAITVIPALANRLLRAAPVDPSARPLPLLDPFARWFTRSAVAFTHRVAHNRGLAIVVVLVVCGVSGASSFLFLPKMEYLPEGNRNLVFGAVIPPPGYNLATTTRIAQRIEDAVRPLWQPRKDGASDAKGPPRIANFFFIARSTTTFVGASAVDPARAGELIPILRKPLFKEPGTFGFMSQPSLFGRAVGSGRSIDVNISGPDLNKILAVAITATDLIEKILPRDEGNQLRPRPGLELGAPEVRIIPDPTRLANNAITTREFTQTVDAFNDGLRVAEITVDGQRLDLTLMGPQRHITRTQGVSTMPIVTASGAIVPLSSLAKVVVTAGPTEIRHIERERTVTIQVRPSKKMALESAIALIRKDVVQKLYADGLPQGVHVNLAGTANKLSQAWDAMALNLLIAIVIVYLVMAVLFESFIYPFVIVLSVPLATAGGVGGLALLNLFVPQPLDMLTLLGFIILIGIVVNNAILLVHQTLYHLRRDAMELEDAIIASTRNRIRPIFMSTLTSVVGMLPLVIFPGAGSELYRGLGSVVVGGLTLSAVLTLLIIPPMMTLLARFAEEDKGEGNKKKARPTERAAS</sequence>
<dbReference type="PANTHER" id="PTHR32063">
    <property type="match status" value="1"/>
</dbReference>
<dbReference type="SUPFAM" id="SSF82866">
    <property type="entry name" value="Multidrug efflux transporter AcrB transmembrane domain"/>
    <property type="match status" value="2"/>
</dbReference>
<feature type="transmembrane region" description="Helical" evidence="1">
    <location>
        <begin position="935"/>
        <end position="956"/>
    </location>
</feature>
<dbReference type="EMBL" id="SLZW01000011">
    <property type="protein sequence ID" value="TCS60354.1"/>
    <property type="molecule type" value="Genomic_DNA"/>
</dbReference>
<dbReference type="Gene3D" id="1.20.1640.10">
    <property type="entry name" value="Multidrug efflux transporter AcrB transmembrane domain"/>
    <property type="match status" value="2"/>
</dbReference>